<evidence type="ECO:0000259" key="7">
    <source>
        <dbReference type="Pfam" id="PF05231"/>
    </source>
</evidence>
<feature type="transmembrane region" description="Helical" evidence="6">
    <location>
        <begin position="83"/>
        <end position="103"/>
    </location>
</feature>
<keyword evidence="3 6" id="KW-0812">Transmembrane</keyword>
<gene>
    <name evidence="8" type="ORF">GAK31_01916</name>
</gene>
<evidence type="ECO:0000256" key="1">
    <source>
        <dbReference type="ARBA" id="ARBA00004651"/>
    </source>
</evidence>
<dbReference type="Pfam" id="PF05231">
    <property type="entry name" value="MASE1"/>
    <property type="match status" value="1"/>
</dbReference>
<comment type="caution">
    <text evidence="8">The sequence shown here is derived from an EMBL/GenBank/DDBJ whole genome shotgun (WGS) entry which is preliminary data.</text>
</comment>
<evidence type="ECO:0000256" key="3">
    <source>
        <dbReference type="ARBA" id="ARBA00022692"/>
    </source>
</evidence>
<dbReference type="Proteomes" id="UP000487117">
    <property type="component" value="Unassembled WGS sequence"/>
</dbReference>
<organism evidence="8 9">
    <name type="scientific">Stenotrophomonas maltophilia</name>
    <name type="common">Pseudomonas maltophilia</name>
    <name type="synonym">Xanthomonas maltophilia</name>
    <dbReference type="NCBI Taxonomy" id="40324"/>
    <lineage>
        <taxon>Bacteria</taxon>
        <taxon>Pseudomonadati</taxon>
        <taxon>Pseudomonadota</taxon>
        <taxon>Gammaproteobacteria</taxon>
        <taxon>Lysobacterales</taxon>
        <taxon>Lysobacteraceae</taxon>
        <taxon>Stenotrophomonas</taxon>
        <taxon>Stenotrophomonas maltophilia group</taxon>
    </lineage>
</organism>
<feature type="transmembrane region" description="Helical" evidence="6">
    <location>
        <begin position="151"/>
        <end position="172"/>
    </location>
</feature>
<feature type="transmembrane region" description="Helical" evidence="6">
    <location>
        <begin position="184"/>
        <end position="207"/>
    </location>
</feature>
<keyword evidence="2" id="KW-1003">Cell membrane</keyword>
<keyword evidence="5 6" id="KW-0472">Membrane</keyword>
<feature type="transmembrane region" description="Helical" evidence="6">
    <location>
        <begin position="213"/>
        <end position="234"/>
    </location>
</feature>
<feature type="domain" description="MASE1" evidence="7">
    <location>
        <begin position="17"/>
        <end position="286"/>
    </location>
</feature>
<name>A0A7V8FIJ3_STEMA</name>
<evidence type="ECO:0000313" key="9">
    <source>
        <dbReference type="Proteomes" id="UP000487117"/>
    </source>
</evidence>
<feature type="transmembrane region" description="Helical" evidence="6">
    <location>
        <begin position="12"/>
        <end position="33"/>
    </location>
</feature>
<accession>A0A7V8FIJ3</accession>
<evidence type="ECO:0000256" key="6">
    <source>
        <dbReference type="SAM" id="Phobius"/>
    </source>
</evidence>
<feature type="transmembrane region" description="Helical" evidence="6">
    <location>
        <begin position="115"/>
        <end position="139"/>
    </location>
</feature>
<dbReference type="GO" id="GO:0005886">
    <property type="term" value="C:plasma membrane"/>
    <property type="evidence" value="ECO:0007669"/>
    <property type="project" value="UniProtKB-SubCell"/>
</dbReference>
<proteinExistence type="predicted"/>
<evidence type="ECO:0000256" key="2">
    <source>
        <dbReference type="ARBA" id="ARBA00022475"/>
    </source>
</evidence>
<protein>
    <recommendedName>
        <fullName evidence="7">MASE1 domain-containing protein</fullName>
    </recommendedName>
</protein>
<evidence type="ECO:0000256" key="4">
    <source>
        <dbReference type="ARBA" id="ARBA00022989"/>
    </source>
</evidence>
<reference evidence="9" key="1">
    <citation type="journal article" date="2020" name="MBio">
        <title>Horizontal gene transfer to a defensive symbiont with a reduced genome amongst a multipartite beetle microbiome.</title>
        <authorList>
            <person name="Waterworth S.C."/>
            <person name="Florez L.V."/>
            <person name="Rees E.R."/>
            <person name="Hertweck C."/>
            <person name="Kaltenpoth M."/>
            <person name="Kwan J.C."/>
        </authorList>
    </citation>
    <scope>NUCLEOTIDE SEQUENCE [LARGE SCALE GENOMIC DNA]</scope>
</reference>
<keyword evidence="4 6" id="KW-1133">Transmembrane helix</keyword>
<evidence type="ECO:0000313" key="8">
    <source>
        <dbReference type="EMBL" id="KAF1016418.1"/>
    </source>
</evidence>
<sequence>MNWLKHSFELSFRIRPVGLALAVLYAVTCWITWHLSVDQFFLPAGIRVAALLLVPKRMWPYLILGEYAYFAHMRYPMIEQYGIGWVIIGSACLMPAVTLIVHLHYKVMAFTTEGWLLSIAASAALVASALKLGLLHVLWPVPPSMPFYSNAMLYVLSDYIAILTVAPLALLWMRRRSDYDWTAWRLRPTVAAFVSLSVMGVLLALIGPHDHSARATLQLLLVLPVIGLTCMHGWRGAAVGVPMMNIILSQTMPTTGLPGSFDQTTYFTQQIIAITATALISLGPRITHHYHRHATGPINALKASAFSRSAHLASEQDLRERVLDLRRIADDIEDALGDTVQRLKAEGHEAPATELLLSISQRAQQFRELTSMVYPTELEHAGLYVALEAGGLREAWDASHRVPRPALSGDPCRLSIGLQLAAYRAIAEAVSLLLKEEKGQIRVSVRCGRYQGVSGLLLNVALLDRSHALAPTTMDLAIDRLSARAHAYSGRVHFRGNRIRIAMLDAAAYDIRTPTPAERSNDCASPARY</sequence>
<dbReference type="EMBL" id="WNDS01000002">
    <property type="protein sequence ID" value="KAF1016418.1"/>
    <property type="molecule type" value="Genomic_DNA"/>
</dbReference>
<dbReference type="InterPro" id="IPR007895">
    <property type="entry name" value="MASE1"/>
</dbReference>
<comment type="subcellular location">
    <subcellularLocation>
        <location evidence="1">Cell membrane</location>
        <topology evidence="1">Multi-pass membrane protein</topology>
    </subcellularLocation>
</comment>
<evidence type="ECO:0000256" key="5">
    <source>
        <dbReference type="ARBA" id="ARBA00023136"/>
    </source>
</evidence>
<dbReference type="AlphaFoldDB" id="A0A7V8FIJ3"/>